<evidence type="ECO:0000313" key="3">
    <source>
        <dbReference type="Proteomes" id="UP000297900"/>
    </source>
</evidence>
<dbReference type="InterPro" id="IPR013785">
    <property type="entry name" value="Aldolase_TIM"/>
</dbReference>
<gene>
    <name evidence="2" type="ORF">E2980_15425</name>
</gene>
<dbReference type="AlphaFoldDB" id="A0A4Y8LTJ7"/>
<reference evidence="2 3" key="1">
    <citation type="submission" date="2019-03" db="EMBL/GenBank/DDBJ databases">
        <title>Cohnella endophytica sp. nov., a novel endophytic bacterium isolated from bark of Sonneratia apetala.</title>
        <authorList>
            <person name="Tuo L."/>
        </authorList>
    </citation>
    <scope>NUCLEOTIDE SEQUENCE [LARGE SCALE GENOMIC DNA]</scope>
    <source>
        <strain evidence="2 3">CCTCC AB 208254</strain>
    </source>
</reference>
<comment type="caution">
    <text evidence="2">The sequence shown here is derived from an EMBL/GenBank/DDBJ whole genome shotgun (WGS) entry which is preliminary data.</text>
</comment>
<dbReference type="InterPro" id="IPR006699">
    <property type="entry name" value="GlpP"/>
</dbReference>
<dbReference type="GO" id="GO:0001072">
    <property type="term" value="F:transcription antitermination factor activity, RNA binding"/>
    <property type="evidence" value="ECO:0007669"/>
    <property type="project" value="TreeGrafter"/>
</dbReference>
<dbReference type="RefSeq" id="WP_135153091.1">
    <property type="nucleotide sequence ID" value="NZ_SOMN01000023.1"/>
</dbReference>
<dbReference type="GO" id="GO:0006071">
    <property type="term" value="P:glycerol metabolic process"/>
    <property type="evidence" value="ECO:0007669"/>
    <property type="project" value="UniProtKB-UniRule"/>
</dbReference>
<keyword evidence="1" id="KW-0319">Glycerol metabolism</keyword>
<dbReference type="PANTHER" id="PTHR35787">
    <property type="entry name" value="GLYCEROL UPTAKE OPERON ANTITERMINATOR REGULATORY PROTEIN"/>
    <property type="match status" value="1"/>
</dbReference>
<dbReference type="Proteomes" id="UP000297900">
    <property type="component" value="Unassembled WGS sequence"/>
</dbReference>
<protein>
    <recommendedName>
        <fullName evidence="1">Glycerol uptake operon antiterminator regulatory protein</fullName>
    </recommendedName>
</protein>
<keyword evidence="3" id="KW-1185">Reference proteome</keyword>
<dbReference type="GO" id="GO:0003723">
    <property type="term" value="F:RNA binding"/>
    <property type="evidence" value="ECO:0007669"/>
    <property type="project" value="UniProtKB-KW"/>
</dbReference>
<evidence type="ECO:0000256" key="1">
    <source>
        <dbReference type="PIRNR" id="PIRNR016897"/>
    </source>
</evidence>
<keyword evidence="1" id="KW-0694">RNA-binding</keyword>
<comment type="function">
    <text evidence="1">Regulates expression of the glpD operon. In the presence of glycerol 3-phosphate (G3P) causes antitermination of transcription of glpD at the inverted repeat of the leader region to enhance its transcription. Binds and stabilizes glpD leader mRNA.</text>
</comment>
<dbReference type="Gene3D" id="3.20.20.70">
    <property type="entry name" value="Aldolase class I"/>
    <property type="match status" value="1"/>
</dbReference>
<dbReference type="OrthoDB" id="9799580at2"/>
<organism evidence="2 3">
    <name type="scientific">Cohnella luojiensis</name>
    <dbReference type="NCBI Taxonomy" id="652876"/>
    <lineage>
        <taxon>Bacteria</taxon>
        <taxon>Bacillati</taxon>
        <taxon>Bacillota</taxon>
        <taxon>Bacilli</taxon>
        <taxon>Bacillales</taxon>
        <taxon>Paenibacillaceae</taxon>
        <taxon>Cohnella</taxon>
    </lineage>
</organism>
<accession>A0A4Y8LTJ7</accession>
<keyword evidence="1" id="KW-0805">Transcription regulation</keyword>
<dbReference type="EMBL" id="SOMN01000023">
    <property type="protein sequence ID" value="TFE24725.1"/>
    <property type="molecule type" value="Genomic_DNA"/>
</dbReference>
<name>A0A4Y8LTJ7_9BACL</name>
<dbReference type="PANTHER" id="PTHR35787:SF1">
    <property type="entry name" value="GLYCEROL UPTAKE OPERON ANTITERMINATOR REGULATORY PROTEIN"/>
    <property type="match status" value="1"/>
</dbReference>
<sequence>MPFGNQRVLPAIKQMKELEKLLASSYEYLVLLGGRIGALRPIVEFAERNGKKILLHADLIDGLKNDEYAAEFLCQQIRPAGLISTRVSVIQKTKQNGLISIQRMFVIDSDALDKSVELAVKTKPDFVEMLPGVMPHLIAEVRERTGVPVIAGGLIRSSREMEDAFAAGAAAITTSRQELWKPSFGRGGT</sequence>
<dbReference type="Pfam" id="PF04309">
    <property type="entry name" value="G3P_antiterm"/>
    <property type="match status" value="1"/>
</dbReference>
<dbReference type="SUPFAM" id="SSF110391">
    <property type="entry name" value="GlpP-like"/>
    <property type="match status" value="1"/>
</dbReference>
<dbReference type="GO" id="GO:0045893">
    <property type="term" value="P:positive regulation of DNA-templated transcription"/>
    <property type="evidence" value="ECO:0007669"/>
    <property type="project" value="TreeGrafter"/>
</dbReference>
<dbReference type="PIRSF" id="PIRSF016897">
    <property type="entry name" value="GlpP"/>
    <property type="match status" value="1"/>
</dbReference>
<proteinExistence type="predicted"/>
<evidence type="ECO:0000313" key="2">
    <source>
        <dbReference type="EMBL" id="TFE24725.1"/>
    </source>
</evidence>
<keyword evidence="1" id="KW-0804">Transcription</keyword>